<reference evidence="1" key="1">
    <citation type="submission" date="2023-08" db="EMBL/GenBank/DDBJ databases">
        <title>Comparative genomics and taxonomic characterization of three novel marine species of genus Marivirga.</title>
        <authorList>
            <person name="Muhammad N."/>
            <person name="Kim S.-G."/>
        </authorList>
    </citation>
    <scope>NUCLEOTIDE SEQUENCE</scope>
    <source>
        <strain evidence="1">BKB1-2</strain>
    </source>
</reference>
<organism evidence="1">
    <name type="scientific">Marivirga arenosa</name>
    <dbReference type="NCBI Taxonomy" id="3059076"/>
    <lineage>
        <taxon>Bacteria</taxon>
        <taxon>Pseudomonadati</taxon>
        <taxon>Bacteroidota</taxon>
        <taxon>Cytophagia</taxon>
        <taxon>Cytophagales</taxon>
        <taxon>Marivirgaceae</taxon>
        <taxon>Marivirga</taxon>
    </lineage>
</organism>
<protein>
    <recommendedName>
        <fullName evidence="2">Transglutaminase superfamily protein</fullName>
    </recommendedName>
</protein>
<gene>
    <name evidence="1" type="ORF">QYS47_18255</name>
</gene>
<dbReference type="RefSeq" id="WP_302123211.1">
    <property type="nucleotide sequence ID" value="NZ_CP129968.2"/>
</dbReference>
<evidence type="ECO:0000313" key="1">
    <source>
        <dbReference type="EMBL" id="WKK79361.1"/>
    </source>
</evidence>
<name>A0AA49GBG7_9BACT</name>
<dbReference type="EMBL" id="CP129968">
    <property type="protein sequence ID" value="WKK79361.1"/>
    <property type="molecule type" value="Genomic_DNA"/>
</dbReference>
<dbReference type="AlphaFoldDB" id="A0AA49GBG7"/>
<sequence length="258" mass="29932">MDNIKKPYHHKVSILLGVIAAFCLLLIAPVLGQPLKLEDKFLLKDKEFAVSQKDFETHKKWNRLINKLERRSAYDQEYFLKYLFYTSHQKMLKNYNKGTTINELLSGGDYDCVSGSIMFSVLLNYFNISHRIIETDYHVFIIAELEEKEYIFESTDAQAGFISDPQKVAQFKAEFLPMGQVNTLMNNEKVGELQYGNPNSRTIYKQISLRQLVALQYFNQGLIAINNQDLKLASQRLQQALNLYDSERINTVFNIIAH</sequence>
<proteinExistence type="predicted"/>
<dbReference type="KEGG" id="marp:QYS47_18255"/>
<evidence type="ECO:0008006" key="2">
    <source>
        <dbReference type="Google" id="ProtNLM"/>
    </source>
</evidence>
<dbReference type="Proteomes" id="UP001232019">
    <property type="component" value="Chromosome"/>
</dbReference>
<accession>A0AA49GBG7</accession>